<reference evidence="7" key="1">
    <citation type="submission" date="2023-10" db="EMBL/GenBank/DDBJ databases">
        <authorList>
            <person name="Hackl T."/>
        </authorList>
    </citation>
    <scope>NUCLEOTIDE SEQUENCE</scope>
</reference>
<dbReference type="Gene3D" id="3.30.300.30">
    <property type="match status" value="3"/>
</dbReference>
<dbReference type="InterPro" id="IPR023213">
    <property type="entry name" value="CAT-like_dom_sf"/>
</dbReference>
<dbReference type="GO" id="GO:0005737">
    <property type="term" value="C:cytoplasm"/>
    <property type="evidence" value="ECO:0007669"/>
    <property type="project" value="TreeGrafter"/>
</dbReference>
<dbReference type="InterPro" id="IPR045851">
    <property type="entry name" value="AMP-bd_C_sf"/>
</dbReference>
<dbReference type="GO" id="GO:0016874">
    <property type="term" value="F:ligase activity"/>
    <property type="evidence" value="ECO:0007669"/>
    <property type="project" value="UniProtKB-KW"/>
</dbReference>
<evidence type="ECO:0000256" key="3">
    <source>
        <dbReference type="ARBA" id="ARBA00022598"/>
    </source>
</evidence>
<feature type="compositionally biased region" description="Polar residues" evidence="5">
    <location>
        <begin position="4235"/>
        <end position="4248"/>
    </location>
</feature>
<evidence type="ECO:0000256" key="5">
    <source>
        <dbReference type="SAM" id="MobiDB-lite"/>
    </source>
</evidence>
<dbReference type="InterPro" id="IPR001242">
    <property type="entry name" value="Condensation_dom"/>
</dbReference>
<dbReference type="Proteomes" id="UP001295740">
    <property type="component" value="Unassembled WGS sequence"/>
</dbReference>
<dbReference type="FunFam" id="1.10.1200.10:FF:000005">
    <property type="entry name" value="Nonribosomal peptide synthetase 1"/>
    <property type="match status" value="1"/>
</dbReference>
<dbReference type="InterPro" id="IPR009081">
    <property type="entry name" value="PP-bd_ACP"/>
</dbReference>
<dbReference type="Gene3D" id="3.30.559.30">
    <property type="entry name" value="Nonribosomal peptide synthetase, condensation domain"/>
    <property type="match status" value="4"/>
</dbReference>
<dbReference type="InterPro" id="IPR010071">
    <property type="entry name" value="AA_adenyl_dom"/>
</dbReference>
<dbReference type="Pfam" id="PF00550">
    <property type="entry name" value="PP-binding"/>
    <property type="match status" value="3"/>
</dbReference>
<dbReference type="CDD" id="cd19542">
    <property type="entry name" value="CT_NRPS-like"/>
    <property type="match status" value="1"/>
</dbReference>
<dbReference type="NCBIfam" id="NF003417">
    <property type="entry name" value="PRK04813.1"/>
    <property type="match status" value="3"/>
</dbReference>
<feature type="region of interest" description="Disordered" evidence="5">
    <location>
        <begin position="1572"/>
        <end position="1597"/>
    </location>
</feature>
<dbReference type="Gene3D" id="1.10.1200.10">
    <property type="entry name" value="ACP-like"/>
    <property type="match status" value="5"/>
</dbReference>
<dbReference type="FunFam" id="3.40.50.12780:FF:000014">
    <property type="entry name" value="Nonribosomal peptide synthetase 1"/>
    <property type="match status" value="1"/>
</dbReference>
<sequence length="4351" mass="477727">MSNQNTIESLLCRVASQVLKKDESEIDAEKSFSEQGGKFNPLSAVFFAAQCRDLGLIVDIADVSQCKTMGDLAQKLVQTNPQLQSSEATDRHSVSIPFTPLQHLYNTVGLCQASICDLHTPMPHRDAVAMLEMLVERHPVLGASLEADHKNHLVLTGTTTSSSGTVVPYESDKDCESRVRKLQLEVSKSRTQVLNVLFFGETSQIKKIGVVVPTAALDAHSWHILLHDIQIYTPHSHRSGSQPHTFFDWVEEAEQRTGQGREDGPALGRPVDSKHPPQSLRDSGVVSSSTFTLSLELTESLHSERCHQTLRTEVHDLVFASLSSCIRRHFPGLNRYLGIRDGRPRDDCDAWDTVIGCFDELAEIPYHGDGDVLDVARNAKDARRRSLLSSVHSDPDHLSLIFDTTKLGLKSISDDGSQPFDEVPRHNVGELVVQSLGGLYVLLFWTDARLSFSVMCGADVGGDAELKAISQNFVDHLHDTITRLTDSGPLPTLCDFPHISLDYPSLDRLFEQKLQHIVKDPLTEIDNIYPCSPIQENILVGSSLDKGAYMCSFTVRVSTSGRFASCDAGRWVAAWNRVVDKHSALRTVFIESEVRQGYFDQVVLKKVVPRVDIVEGVATSSAIAFQPLEVPHHLTIAQAGPGQFIIVLAISHAITDGHSAEVILSDMCGYVAGQGGNEEKVLSYSDYVLDQQLRLENTVSDYWPKYLLKTQETLLPVTRDRASLHNFETVKSVIPINVTSIDRLCKQHNVNLANICQFAWGVVLRSHLGVDDVTFSYISSVRHVPLKGIMTAVGPLITTLLCSMNLEGDKNVMDVVKAVNSDYQDSLSHEAELSDAISTRRWSNTVMSFRRRLVQDDESLPGLSCKIVQGLSPTNYDVSLIISAGQSDMEVNLDYWASRVDPDQAQGLLQNFQEVLHSIFRDVGTTVGGLDLISNEQKQRILERNARVPEALNRCVHEPIDDRIRDQPTALAIDAWDGSMTYGELHQNASHLAQHLTNIGTRPEIPVGLCMDKSKFVLVAILAILRAGGAVVPIGTGEPIARVEAILADSSPIAIICDGKQVERLSGLGTPLLNVGSIIADESPRAPRAAQKAQPKPENTAWIFYTSGSTGTPKGVLVEHNALATSMHAHGAALGMSRETRVLQFAAHTFDVSLQELCTTLVYGGCICIPNEQDRVNDLAGVVSRLRVNMLALTSSVASTVTPEDVPLVETLVLFGEEVKASVVEAWLGKAIIFNAYGPTESSIFASASKPFQSVDDLANIGFPLNVNLWVTDPQNPGRLCPPGAAGELLIEGPLLARGYLNNEEKTCAAFIRDPEFSRLLGLEPGRRFYRTGDIVRQNSDFSMTYVGRRDTQIKVRGQRLDVAEVEHWTSKSFDGALRAVVGLLPAVEEDAASPGGGFLFAAVEFTEKTGFVPPGKEDVLPPSEGLREAFSQLRSTLQAKLPSYMIPTFYIPFRRIPLTASTKTDRRLVRRLISELRTVDLQSYVSDASSDDGEVRGETAQKLQALWATVLGVSSSSIKAGDHFLYRGGDSVSAIKLVEAARRKHLKMTVSDVLIFPRLEDLARVLDERTAATEDNSGQAEERHDPPPPFSLWQTSSSDRDTELADIASQCGMSTTDIQDIYPCTPLQQGMLAATQQRPTAYLVRQVYALFESLDIGRFRKAWQVLIDKAPLMRTRILLGQRSGSLQVLSKTVPWHHHDNLEKYVAEDQARVMAVGQPLMRFALVHEASSGARYFVWTAHHSVYDGWGAQLIYRRLSALYLHDEIPPAVPFTRFIEYLQRGDLRGEEAASFWRRQLEGDVPSAFPSMPSSYYQPKPAAVLHSEVDTSVAASSTPGSSRSLANVLRAAWGMTLSQYLNTGDVVFGATLSGRNAPVAEITELIAPTITTVPVRIHVDQDEKVAAYLERIHSQAVETIPFEHTGLEDIRRLAPDLQPATDVKHVLVIEPSSIGAGEEAIQSAGMHLVGTALDAFDTFALTVQCQLPSEQGGLVKVEARFDRHVVSESQMAVLLRQFQHWVSQFLNEANRDRRLGGLEGVTSTDLAQIKSRNAEIPVPDIACLHYLVQSVGREQPTAPAVCAWDGDFTYHELQGQARKLAKYLSNLGVGPEVRVGFFMDKSKWVPVSILGILEAGGVVVPLGARLEAVVENCQPQIILTNVAHTETLAGLGPSVVVVDEALLASIPTPQGDAPICPALTPHHPAWIVYTSGSTGSPKGILLIHSGLATSLPAMGRATRWSPKSRVLQFAAHTFDVTTQEIMSTLVFGGCVCIPSEDQRINSLSQTITYLNVNTIVMTSTVASTIDPADVPSVTQLQLVGEQAKLSVVERWLPHAEIINIYGPSECSVYSSCNLPMRTIEDAPNVGFPLDACNFWITTATDHNRLCPIGVAGELLIENAWEAQEYINLPELTARSFVVEPAFIKQLGLGGRDRRMYRTGDLVRQNPDGTYVHLGRIDSQVKFRGHRVDLGEIEYWTTKLLNGVHTAVVDLVDLQARKGAGVLVAVFDFDEDCDLFDPEDTEDINGVIILAPSIKLQKALCGLKDALAEKLPSYMVPTDYLPWAKVPLNPSGKTNRYAVRQFLTGLESGSSLLQRYLADDGTKEDPQTEMGRKLRQLWAEVLSIDVASIGAQDHFTRLGGDSLAAMKLVAAGRQVGLHLTVASIFTYPILDEFAQVLGEEQQVGTERTTREDPVPFELLGMQTITSSDFESRLADIAVQCQVAPQQIEDVYPCTSMQEALFAITARQPTTYTYRQVFQASQDVDVARFQAAWETVAKALPILRTRIVLDSDSGFLQAVVDAPLVWYRGDGLDGYLETDKATGFEPGQPLLRCALVEDRKSNKNCFVLTTHHSMFDKWSLQRVYQHYLAPAYAGREMAKVVPYPRFIRYVLDTDLDAASQYWSRVLADGNFFTDFPSLPAASYYQPKPTSLIKRTVRVNELAGLQTPFPSLLRAAWALTVAQYAAVEDVLFAVNLSGRSAPVAEITDMAAPTFTTVPVRIKIDSAKTVQDFLHSVHREAVEMIPHEHIGLQKIKKLVPTFAPADLRHLFLVHPATDADVSDPSPRVSGFEQVDLRLDALDDYPLTILCKMDEHRGEATVEARFDSAVIHDDRLFSILRQFEHNVAQLGNAATGEQTVGNLQLANAQDLDQIAKWNLGVQETTLGCVHDLIRNAIREHPAADAICSWDGQLTYQQLDQKARSLAHMLVTEGSVGPDVAVGFCMDKSRWAIVSMLAILYAGGAVVPLGVQLPLERLSTIVEDCSPAMVLCDDAQLYKFKTMGYGHRRGVPSTLVRPENMAWIMYTSGSTGTPKGVVLEHGGLCSSLLGMGNICNTDSNFRAFQFSAYTFDVSISDVFVTLARGGIVCVPSESERMNDLVGAIKRLDVNFLHLTASTASLIPPTDVPAVKMLVLGGEHINPALVEKWQQLSNATLMNSYGPVECSITSTANALLRDKDDAAVIGTALPGTQTWVVDPSNTNRLAPIGAVGELLSEGPHLARGYLNDALRTSTSFITDPSFVAEVGSGRRGRRMYRTGDLVRYNGDGSLTILGRDDSQVKIRGQRVDLAEIEFWILKIEPNVRTAVVEYLSSNDDQRALVAAVELLDPNRGDLSSIAAGLKTFLGEKLPSYMVPRVYLQMDTIPKTASGKTDRRAVRQFMVTEGFQRTEKLLADVSEPGTVHGDRETVVRKLWAAVLGVEEDSIDRQDNFFDLGADSIVAMKLAAAAKLEDIDIRVLDVFENPVLWKLATAAKKPNGLVAPRGSQQHYRPFQLLDGVDDIDAFLEEVVCPVTGTRKESILDAFPTTDAVAFNVAGALTAAQTEVNTFVLDTDSDLDLDRLSQSFKLLAQHVEAFRSVFVLNLQDGKLLQVILESYQHHVRVVKVGGSIESATEGLLKGEMGRSFRLGRPMINMAILHQEEGHKTRMLFRMSHALYDGLSLPITWDTLLAMYDHQGALETRLSSFSAYVHDLIPHTSDKTYNYWRILLHGSVMPELSPATKSDDQSPLRMAFTGQKTIPISGLKGEGITTAAVINCAWAHVLAQYTGKDDVVFGETISGRNLVDPLISNTLVGCCATHVPIRVRFGNPGGQTVLELLHQVRDQQRNRIPHEGLSFRTIIRDCTDWGPSTRFTSIVNHRPGMSPAKPVGGEMAFSVSTVTTENRPLTTWYDLAVISEEDDGVVTLSLGYSILGFKPETARALLDDLADTVHLIMNNGASRSDRLALYGTQAMPKSSSAHINPMPAESSGNPRGKVTSNGMTIDRSVDAGVTTLDEIWLSVFTAKANIPTADTRQMPFHQLGGDILDVVHLVARVERSRKTTKRSLNGESTTGPYPEVTIDDVLRHPSLMELAAFLQERRIELE</sequence>
<feature type="compositionally biased region" description="Basic and acidic residues" evidence="5">
    <location>
        <begin position="254"/>
        <end position="264"/>
    </location>
</feature>
<keyword evidence="2" id="KW-0597">Phosphoprotein</keyword>
<comment type="caution">
    <text evidence="7">The sequence shown here is derived from an EMBL/GenBank/DDBJ whole genome shotgun (WGS) entry which is preliminary data.</text>
</comment>
<dbReference type="GO" id="GO:0031177">
    <property type="term" value="F:phosphopantetheine binding"/>
    <property type="evidence" value="ECO:0007669"/>
    <property type="project" value="InterPro"/>
</dbReference>
<feature type="region of interest" description="Disordered" evidence="5">
    <location>
        <begin position="4223"/>
        <end position="4248"/>
    </location>
</feature>
<evidence type="ECO:0000259" key="6">
    <source>
        <dbReference type="PROSITE" id="PS50075"/>
    </source>
</evidence>
<organism evidence="7 8">
    <name type="scientific">Anthostomella pinea</name>
    <dbReference type="NCBI Taxonomy" id="933095"/>
    <lineage>
        <taxon>Eukaryota</taxon>
        <taxon>Fungi</taxon>
        <taxon>Dikarya</taxon>
        <taxon>Ascomycota</taxon>
        <taxon>Pezizomycotina</taxon>
        <taxon>Sordariomycetes</taxon>
        <taxon>Xylariomycetidae</taxon>
        <taxon>Xylariales</taxon>
        <taxon>Xylariaceae</taxon>
        <taxon>Anthostomella</taxon>
    </lineage>
</organism>
<dbReference type="FunFam" id="3.30.300.30:FF:000015">
    <property type="entry name" value="Nonribosomal peptide synthase SidD"/>
    <property type="match status" value="3"/>
</dbReference>
<name>A0AAI8VWY7_9PEZI</name>
<dbReference type="SMART" id="SM01294">
    <property type="entry name" value="PKS_PP_betabranch"/>
    <property type="match status" value="1"/>
</dbReference>
<dbReference type="PANTHER" id="PTHR45527:SF1">
    <property type="entry name" value="FATTY ACID SYNTHASE"/>
    <property type="match status" value="1"/>
</dbReference>
<dbReference type="Pfam" id="PF00501">
    <property type="entry name" value="AMP-binding"/>
    <property type="match status" value="3"/>
</dbReference>
<dbReference type="CDD" id="cd05918">
    <property type="entry name" value="A_NRPS_SidN3_like"/>
    <property type="match status" value="3"/>
</dbReference>
<evidence type="ECO:0000256" key="1">
    <source>
        <dbReference type="ARBA" id="ARBA00022450"/>
    </source>
</evidence>
<gene>
    <name evidence="7" type="ORF">KHLLAP_LOCUS12748</name>
</gene>
<dbReference type="Gene3D" id="3.40.50.12780">
    <property type="entry name" value="N-terminal domain of ligase-like"/>
    <property type="match status" value="3"/>
</dbReference>
<proteinExistence type="inferred from homology"/>
<dbReference type="FunFam" id="3.30.559.30:FF:000003">
    <property type="entry name" value="Nonribosomal peptide synthase SidD"/>
    <property type="match status" value="2"/>
</dbReference>
<dbReference type="SUPFAM" id="SSF56801">
    <property type="entry name" value="Acetyl-CoA synthetase-like"/>
    <property type="match status" value="3"/>
</dbReference>
<dbReference type="SMART" id="SM00823">
    <property type="entry name" value="PKS_PP"/>
    <property type="match status" value="4"/>
</dbReference>
<keyword evidence="3" id="KW-0436">Ligase</keyword>
<dbReference type="PROSITE" id="PS00012">
    <property type="entry name" value="PHOSPHOPANTETHEINE"/>
    <property type="match status" value="1"/>
</dbReference>
<dbReference type="PROSITE" id="PS00455">
    <property type="entry name" value="AMP_BINDING"/>
    <property type="match status" value="3"/>
</dbReference>
<evidence type="ECO:0000313" key="7">
    <source>
        <dbReference type="EMBL" id="CAJ2512280.1"/>
    </source>
</evidence>
<evidence type="ECO:0000256" key="4">
    <source>
        <dbReference type="ARBA" id="ARBA00029454"/>
    </source>
</evidence>
<dbReference type="Pfam" id="PF00668">
    <property type="entry name" value="Condensation"/>
    <property type="match status" value="4"/>
</dbReference>
<protein>
    <submittedName>
        <fullName evidence="7">Uu.00g052950.m01.CDS01</fullName>
    </submittedName>
</protein>
<feature type="domain" description="Carrier" evidence="6">
    <location>
        <begin position="3673"/>
        <end position="3746"/>
    </location>
</feature>
<dbReference type="SUPFAM" id="SSF47336">
    <property type="entry name" value="ACP-like"/>
    <property type="match status" value="4"/>
</dbReference>
<dbReference type="GO" id="GO:0044550">
    <property type="term" value="P:secondary metabolite biosynthetic process"/>
    <property type="evidence" value="ECO:0007669"/>
    <property type="project" value="TreeGrafter"/>
</dbReference>
<dbReference type="InterPro" id="IPR036736">
    <property type="entry name" value="ACP-like_sf"/>
</dbReference>
<dbReference type="InterPro" id="IPR000873">
    <property type="entry name" value="AMP-dep_synth/lig_dom"/>
</dbReference>
<dbReference type="GO" id="GO:0043041">
    <property type="term" value="P:amino acid activation for nonribosomal peptide biosynthetic process"/>
    <property type="evidence" value="ECO:0007669"/>
    <property type="project" value="TreeGrafter"/>
</dbReference>
<feature type="domain" description="Carrier" evidence="6">
    <location>
        <begin position="1495"/>
        <end position="1571"/>
    </location>
</feature>
<dbReference type="Gene3D" id="3.30.559.10">
    <property type="entry name" value="Chloramphenicol acetyltransferase-like domain"/>
    <property type="match status" value="4"/>
</dbReference>
<dbReference type="PROSITE" id="PS50075">
    <property type="entry name" value="CARRIER"/>
    <property type="match status" value="3"/>
</dbReference>
<evidence type="ECO:0000313" key="8">
    <source>
        <dbReference type="Proteomes" id="UP001295740"/>
    </source>
</evidence>
<evidence type="ECO:0000256" key="2">
    <source>
        <dbReference type="ARBA" id="ARBA00022553"/>
    </source>
</evidence>
<accession>A0AAI8VWY7</accession>
<feature type="region of interest" description="Disordered" evidence="5">
    <location>
        <begin position="254"/>
        <end position="285"/>
    </location>
</feature>
<feature type="domain" description="Carrier" evidence="6">
    <location>
        <begin position="2600"/>
        <end position="2676"/>
    </location>
</feature>
<dbReference type="CDD" id="cd19545">
    <property type="entry name" value="FUM14_C_NRPS-like"/>
    <property type="match status" value="2"/>
</dbReference>
<comment type="similarity">
    <text evidence="4">Belongs to the NRP synthetase family.</text>
</comment>
<dbReference type="InterPro" id="IPR042099">
    <property type="entry name" value="ANL_N_sf"/>
</dbReference>
<dbReference type="InterPro" id="IPR006162">
    <property type="entry name" value="Ppantetheine_attach_site"/>
</dbReference>
<dbReference type="InterPro" id="IPR020806">
    <property type="entry name" value="PKS_PP-bd"/>
</dbReference>
<dbReference type="SUPFAM" id="SSF52777">
    <property type="entry name" value="CoA-dependent acyltransferases"/>
    <property type="match status" value="9"/>
</dbReference>
<dbReference type="PANTHER" id="PTHR45527">
    <property type="entry name" value="NONRIBOSOMAL PEPTIDE SYNTHETASE"/>
    <property type="match status" value="1"/>
</dbReference>
<dbReference type="NCBIfam" id="TIGR01733">
    <property type="entry name" value="AA-adenyl-dom"/>
    <property type="match status" value="2"/>
</dbReference>
<dbReference type="EMBL" id="CAUWAG010000019">
    <property type="protein sequence ID" value="CAJ2512280.1"/>
    <property type="molecule type" value="Genomic_DNA"/>
</dbReference>
<dbReference type="InterPro" id="IPR020845">
    <property type="entry name" value="AMP-binding_CS"/>
</dbReference>
<keyword evidence="8" id="KW-1185">Reference proteome</keyword>
<keyword evidence="1" id="KW-0596">Phosphopantetheine</keyword>